<proteinExistence type="predicted"/>
<evidence type="ECO:0000259" key="12">
    <source>
        <dbReference type="PROSITE" id="PS50894"/>
    </source>
</evidence>
<dbReference type="KEGG" id="npu:Npun_R0245"/>
<feature type="domain" description="CheW-like" evidence="11">
    <location>
        <begin position="471"/>
        <end position="605"/>
    </location>
</feature>
<dbReference type="HOGENOM" id="CLU_000650_2_1_3"/>
<feature type="domain" description="HPt" evidence="12">
    <location>
        <begin position="1"/>
        <end position="105"/>
    </location>
</feature>
<dbReference type="GO" id="GO:0016787">
    <property type="term" value="F:hydrolase activity"/>
    <property type="evidence" value="ECO:0007669"/>
    <property type="project" value="UniProtKB-KW"/>
</dbReference>
<dbReference type="AlphaFoldDB" id="B2J4Q9"/>
<dbReference type="EC" id="2.7.13.3" evidence="2"/>
<dbReference type="eggNOG" id="COG2198">
    <property type="taxonomic scope" value="Bacteria"/>
</dbReference>
<dbReference type="SUPFAM" id="SSF55874">
    <property type="entry name" value="ATPase domain of HSP90 chaperone/DNA topoisomerase II/histidine kinase"/>
    <property type="match status" value="1"/>
</dbReference>
<dbReference type="PROSITE" id="PS50110">
    <property type="entry name" value="RESPONSE_REGULATORY"/>
    <property type="match status" value="1"/>
</dbReference>
<feature type="modified residue" description="4-aspartylphosphate" evidence="8">
    <location>
        <position position="677"/>
    </location>
</feature>
<dbReference type="GO" id="GO:0006935">
    <property type="term" value="P:chemotaxis"/>
    <property type="evidence" value="ECO:0007669"/>
    <property type="project" value="InterPro"/>
</dbReference>
<dbReference type="Gene3D" id="2.30.30.40">
    <property type="entry name" value="SH3 Domains"/>
    <property type="match status" value="1"/>
</dbReference>
<name>B2J4Q9_NOSP7</name>
<dbReference type="GO" id="GO:0004673">
    <property type="term" value="F:protein histidine kinase activity"/>
    <property type="evidence" value="ECO:0007669"/>
    <property type="project" value="UniProtKB-EC"/>
</dbReference>
<evidence type="ECO:0000256" key="8">
    <source>
        <dbReference type="PROSITE-ProRule" id="PRU00169"/>
    </source>
</evidence>
<sequence>MTMSDDSMLELFRQEVETQVAILSQSLLILEAKSQSDEALEALMRAAHSIKGAARIISLDVIINLAHWMEDCFVAAQNQIITLGSDQIDVLLQSVDLLQALSQVAGGELVAWLAEKVGEFESSCLAIAALLPSDFSERRLSSLVTVDRNSALSQSVRQENVTFEAIATPTDRVVRVTAENLNRIMGLAGESLVEANWLQPFADSFTALKSRQSELSRLLETIHTTLANTPTSSESLQVLDTARRKAQECREILGDRLGELELYARRTTNLSDRLYREVIASHMRPFADGVQGFPRMLRDLCRRLNKQVKLEIVGQSTPVDRDILKKLEAPLTHMIRNAIDHGIEPLDERELAGKPIEGTVRLEAFHRGGMLAISVSDDGRGIDPDFIRQHIVECNLASPETAAQLTEAEIIEFLFLPGFSTTKQVTEISGRGVGLDIVKSMVQEVGGTIRATSQFRKGTSFYFQLPLTLSVVRTLIVEISAEPYAFPLARVDQIVKLNKSDIYVVEGRQYFTKDGRNIGLIAASHILDLPETPSATDALCVVVISDQSNAYGLLVDQFLGERDLVVRPLDPRLGKVRDISASALMDDGSPVLIVDVSDLVRSIDNMLNSGQLRPVDVNKAKKVSSRKRLLVVDDSITVREMTRKLLQNRGYDVDVAVNGMDAWTAIRSNSYDLILSDIDMPRMNGIELVKQIKEHPTLHSLPVIIVSYRDREDDRIQGMEAGADYYITKSSFHDDTLVNAIVDLIGQ</sequence>
<evidence type="ECO:0000256" key="7">
    <source>
        <dbReference type="PROSITE-ProRule" id="PRU00110"/>
    </source>
</evidence>
<dbReference type="SMART" id="SM00387">
    <property type="entry name" value="HATPase_c"/>
    <property type="match status" value="1"/>
</dbReference>
<dbReference type="FunFam" id="3.30.565.10:FF:000016">
    <property type="entry name" value="Chemotaxis protein CheA, putative"/>
    <property type="match status" value="1"/>
</dbReference>
<dbReference type="SUPFAM" id="SSF52172">
    <property type="entry name" value="CheY-like"/>
    <property type="match status" value="1"/>
</dbReference>
<evidence type="ECO:0000256" key="1">
    <source>
        <dbReference type="ARBA" id="ARBA00000085"/>
    </source>
</evidence>
<feature type="domain" description="Response regulatory" evidence="10">
    <location>
        <begin position="628"/>
        <end position="744"/>
    </location>
</feature>
<feature type="modified residue" description="Phosphohistidine" evidence="7">
    <location>
        <position position="48"/>
    </location>
</feature>
<dbReference type="InterPro" id="IPR005467">
    <property type="entry name" value="His_kinase_dom"/>
</dbReference>
<keyword evidence="4" id="KW-0808">Transferase</keyword>
<dbReference type="CDD" id="cd00088">
    <property type="entry name" value="HPT"/>
    <property type="match status" value="1"/>
</dbReference>
<evidence type="ECO:0000256" key="4">
    <source>
        <dbReference type="ARBA" id="ARBA00022679"/>
    </source>
</evidence>
<dbReference type="Gene3D" id="3.30.565.10">
    <property type="entry name" value="Histidine kinase-like ATPase, C-terminal domain"/>
    <property type="match status" value="1"/>
</dbReference>
<dbReference type="Pfam" id="PF01584">
    <property type="entry name" value="CheW"/>
    <property type="match status" value="1"/>
</dbReference>
<evidence type="ECO:0000256" key="6">
    <source>
        <dbReference type="ARBA" id="ARBA00023012"/>
    </source>
</evidence>
<protein>
    <recommendedName>
        <fullName evidence="2">histidine kinase</fullName>
        <ecNumber evidence="2">2.7.13.3</ecNumber>
    </recommendedName>
</protein>
<reference evidence="14" key="1">
    <citation type="submission" date="2008-04" db="EMBL/GenBank/DDBJ databases">
        <title>Complete sequence of chromosome of Nostoc punctiforme ATCC 29133.</title>
        <authorList>
            <consortium name="US DOE Joint Genome Institute"/>
            <person name="Copeland A."/>
            <person name="Lucas S."/>
            <person name="Lapidus A."/>
            <person name="Glavina del Rio T."/>
            <person name="Dalin E."/>
            <person name="Tice H."/>
            <person name="Pitluck S."/>
            <person name="Chain P."/>
            <person name="Malfatti S."/>
            <person name="Shin M."/>
            <person name="Vergez L."/>
            <person name="Schmutz J."/>
            <person name="Larimer F."/>
            <person name="Land M."/>
            <person name="Hauser L."/>
            <person name="Kyrpides N."/>
            <person name="Kim E."/>
            <person name="Meeks J.C."/>
            <person name="Elhai J."/>
            <person name="Campbell E.L."/>
            <person name="Thiel T."/>
            <person name="Longmire J."/>
            <person name="Potts M."/>
            <person name="Atlas R."/>
        </authorList>
    </citation>
    <scope>NUCLEOTIDE SEQUENCE [LARGE SCALE GENOMIC DNA]</scope>
    <source>
        <strain evidence="14">ATCC 29133 / PCC 73102</strain>
    </source>
</reference>
<evidence type="ECO:0000313" key="14">
    <source>
        <dbReference type="Proteomes" id="UP000001191"/>
    </source>
</evidence>
<dbReference type="InterPro" id="IPR051315">
    <property type="entry name" value="Bact_Chemotaxis_CheA"/>
</dbReference>
<dbReference type="SMART" id="SM00073">
    <property type="entry name" value="HPT"/>
    <property type="match status" value="1"/>
</dbReference>
<evidence type="ECO:0000256" key="2">
    <source>
        <dbReference type="ARBA" id="ARBA00012438"/>
    </source>
</evidence>
<dbReference type="eggNOG" id="COG0643">
    <property type="taxonomic scope" value="Bacteria"/>
</dbReference>
<dbReference type="PANTHER" id="PTHR43395">
    <property type="entry name" value="SENSOR HISTIDINE KINASE CHEA"/>
    <property type="match status" value="1"/>
</dbReference>
<dbReference type="GO" id="GO:0000160">
    <property type="term" value="P:phosphorelay signal transduction system"/>
    <property type="evidence" value="ECO:0007669"/>
    <property type="project" value="UniProtKB-KW"/>
</dbReference>
<dbReference type="InterPro" id="IPR001789">
    <property type="entry name" value="Sig_transdc_resp-reg_receiver"/>
</dbReference>
<dbReference type="InterPro" id="IPR036641">
    <property type="entry name" value="HPT_dom_sf"/>
</dbReference>
<dbReference type="InterPro" id="IPR011006">
    <property type="entry name" value="CheY-like_superfamily"/>
</dbReference>
<dbReference type="PANTHER" id="PTHR43395:SF1">
    <property type="entry name" value="CHEMOTAXIS PROTEIN CHEA"/>
    <property type="match status" value="1"/>
</dbReference>
<dbReference type="SUPFAM" id="SSF50341">
    <property type="entry name" value="CheW-like"/>
    <property type="match status" value="1"/>
</dbReference>
<dbReference type="PRINTS" id="PR00344">
    <property type="entry name" value="BCTRLSENSOR"/>
</dbReference>
<keyword evidence="5 13" id="KW-0418">Kinase</keyword>
<dbReference type="PROSITE" id="PS50851">
    <property type="entry name" value="CHEW"/>
    <property type="match status" value="1"/>
</dbReference>
<dbReference type="InterPro" id="IPR002545">
    <property type="entry name" value="CheW-lke_dom"/>
</dbReference>
<feature type="domain" description="Histidine kinase" evidence="9">
    <location>
        <begin position="217"/>
        <end position="469"/>
    </location>
</feature>
<dbReference type="InterPro" id="IPR036061">
    <property type="entry name" value="CheW-like_dom_sf"/>
</dbReference>
<dbReference type="EnsemblBacteria" id="ACC79031">
    <property type="protein sequence ID" value="ACC79031"/>
    <property type="gene ID" value="Npun_R0245"/>
</dbReference>
<dbReference type="PROSITE" id="PS50109">
    <property type="entry name" value="HIS_KIN"/>
    <property type="match status" value="1"/>
</dbReference>
<dbReference type="Pfam" id="PF02518">
    <property type="entry name" value="HATPase_c"/>
    <property type="match status" value="1"/>
</dbReference>
<dbReference type="Gene3D" id="1.20.120.160">
    <property type="entry name" value="HPT domain"/>
    <property type="match status" value="1"/>
</dbReference>
<keyword evidence="6" id="KW-0902">Two-component regulatory system</keyword>
<keyword evidence="14" id="KW-1185">Reference proteome</keyword>
<dbReference type="InterPro" id="IPR036890">
    <property type="entry name" value="HATPase_C_sf"/>
</dbReference>
<evidence type="ECO:0000259" key="9">
    <source>
        <dbReference type="PROSITE" id="PS50109"/>
    </source>
</evidence>
<dbReference type="InterPro" id="IPR003594">
    <property type="entry name" value="HATPase_dom"/>
</dbReference>
<keyword evidence="13" id="KW-0378">Hydrolase</keyword>
<gene>
    <name evidence="13" type="ordered locus">Npun_R0245</name>
</gene>
<evidence type="ECO:0000259" key="11">
    <source>
        <dbReference type="PROSITE" id="PS50851"/>
    </source>
</evidence>
<dbReference type="PROSITE" id="PS50894">
    <property type="entry name" value="HPT"/>
    <property type="match status" value="1"/>
</dbReference>
<dbReference type="PhylomeDB" id="B2J4Q9"/>
<dbReference type="SMART" id="SM00448">
    <property type="entry name" value="REC"/>
    <property type="match status" value="1"/>
</dbReference>
<dbReference type="eggNOG" id="COG0745">
    <property type="taxonomic scope" value="Bacteria"/>
</dbReference>
<dbReference type="SUPFAM" id="SSF47226">
    <property type="entry name" value="Histidine-containing phosphotransfer domain, HPT domain"/>
    <property type="match status" value="1"/>
</dbReference>
<dbReference type="Pfam" id="PF00072">
    <property type="entry name" value="Response_reg"/>
    <property type="match status" value="1"/>
</dbReference>
<dbReference type="Gene3D" id="3.40.50.2300">
    <property type="match status" value="1"/>
</dbReference>
<dbReference type="InterPro" id="IPR008207">
    <property type="entry name" value="Sig_transdc_His_kin_Hpt_dom"/>
</dbReference>
<comment type="catalytic activity">
    <reaction evidence="1">
        <text>ATP + protein L-histidine = ADP + protein N-phospho-L-histidine.</text>
        <dbReference type="EC" id="2.7.13.3"/>
    </reaction>
</comment>
<evidence type="ECO:0000256" key="3">
    <source>
        <dbReference type="ARBA" id="ARBA00022553"/>
    </source>
</evidence>
<evidence type="ECO:0000256" key="5">
    <source>
        <dbReference type="ARBA" id="ARBA00022777"/>
    </source>
</evidence>
<keyword evidence="3 8" id="KW-0597">Phosphoprotein</keyword>
<evidence type="ECO:0000313" key="13">
    <source>
        <dbReference type="EMBL" id="ACC79031.1"/>
    </source>
</evidence>
<accession>B2J4Q9</accession>
<organism evidence="13 14">
    <name type="scientific">Nostoc punctiforme (strain ATCC 29133 / PCC 73102)</name>
    <dbReference type="NCBI Taxonomy" id="63737"/>
    <lineage>
        <taxon>Bacteria</taxon>
        <taxon>Bacillati</taxon>
        <taxon>Cyanobacteriota</taxon>
        <taxon>Cyanophyceae</taxon>
        <taxon>Nostocales</taxon>
        <taxon>Nostocaceae</taxon>
        <taxon>Nostoc</taxon>
    </lineage>
</organism>
<dbReference type="Pfam" id="PF01627">
    <property type="entry name" value="Hpt"/>
    <property type="match status" value="1"/>
</dbReference>
<dbReference type="STRING" id="63737.Npun_R0245"/>
<reference evidence="13 14" key="2">
    <citation type="journal article" date="2013" name="Plant Physiol.">
        <title>A Nostoc punctiforme Sugar Transporter Necessary to Establish a Cyanobacterium-Plant Symbiosis.</title>
        <authorList>
            <person name="Ekman M."/>
            <person name="Picossi S."/>
            <person name="Campbell E.L."/>
            <person name="Meeks J.C."/>
            <person name="Flores E."/>
        </authorList>
    </citation>
    <scope>NUCLEOTIDE SEQUENCE [LARGE SCALE GENOMIC DNA]</scope>
    <source>
        <strain evidence="14">ATCC 29133 / PCC 73102</strain>
    </source>
</reference>
<evidence type="ECO:0000259" key="10">
    <source>
        <dbReference type="PROSITE" id="PS50110"/>
    </source>
</evidence>
<dbReference type="OrthoDB" id="2079555at2"/>
<dbReference type="SMART" id="SM00260">
    <property type="entry name" value="CheW"/>
    <property type="match status" value="1"/>
</dbReference>
<dbReference type="Proteomes" id="UP000001191">
    <property type="component" value="Chromosome"/>
</dbReference>
<dbReference type="InterPro" id="IPR004358">
    <property type="entry name" value="Sig_transdc_His_kin-like_C"/>
</dbReference>
<dbReference type="EMBL" id="CP001037">
    <property type="protein sequence ID" value="ACC79031.1"/>
    <property type="molecule type" value="Genomic_DNA"/>
</dbReference>